<keyword evidence="3 4" id="KW-0560">Oxidoreductase</keyword>
<dbReference type="AlphaFoldDB" id="M2X9W9"/>
<dbReference type="SUPFAM" id="SSF52833">
    <property type="entry name" value="Thioredoxin-like"/>
    <property type="match status" value="1"/>
</dbReference>
<dbReference type="GO" id="GO:0006979">
    <property type="term" value="P:response to oxidative stress"/>
    <property type="evidence" value="ECO:0007669"/>
    <property type="project" value="InterPro"/>
</dbReference>
<comment type="similarity">
    <text evidence="1">Belongs to the glutathione peroxidase family.</text>
</comment>
<dbReference type="GeneID" id="17085633"/>
<name>M2X9W9_GALSU</name>
<dbReference type="eggNOG" id="KOG1651">
    <property type="taxonomic scope" value="Eukaryota"/>
</dbReference>
<dbReference type="Pfam" id="PF00255">
    <property type="entry name" value="GSHPx"/>
    <property type="match status" value="1"/>
</dbReference>
<reference evidence="5" key="1">
    <citation type="journal article" date="2013" name="Science">
        <title>Gene transfer from bacteria and archaea facilitated evolution of an extremophilic eukaryote.</title>
        <authorList>
            <person name="Schonknecht G."/>
            <person name="Chen W.H."/>
            <person name="Ternes C.M."/>
            <person name="Barbier G.G."/>
            <person name="Shrestha R.P."/>
            <person name="Stanke M."/>
            <person name="Brautigam A."/>
            <person name="Baker B.J."/>
            <person name="Banfield J.F."/>
            <person name="Garavito R.M."/>
            <person name="Carr K."/>
            <person name="Wilkerson C."/>
            <person name="Rensing S.A."/>
            <person name="Gagneul D."/>
            <person name="Dickenson N.E."/>
            <person name="Oesterhelt C."/>
            <person name="Lercher M.J."/>
            <person name="Weber A.P."/>
        </authorList>
    </citation>
    <scope>NUCLEOTIDE SEQUENCE [LARGE SCALE GENOMIC DNA]</scope>
    <source>
        <strain evidence="5">074W</strain>
    </source>
</reference>
<sequence length="208" mass="24146">MSYLVVAFQGTFLFKIIHFRNNKPQVCISCLQKEHLNICRRRLLQILTSFTVLQTIPRGMSSASELSHFYALEALYEGKWVSFEKFRNQVVLVTNGLVQLDQKYRNKGLAVIAFPCNQFGHQEPFSNEEIRKFAFEKYNATFPIFDKVDVNGPNASPVYQFLKKSSHTGDIEWNYVKFLINLQGKVSRFAPFTDPLELEKTIRTYLSL</sequence>
<dbReference type="PANTHER" id="PTHR11592:SF78">
    <property type="entry name" value="GLUTATHIONE PEROXIDASE"/>
    <property type="match status" value="1"/>
</dbReference>
<dbReference type="RefSeq" id="XP_005703192.1">
    <property type="nucleotide sequence ID" value="XM_005703135.1"/>
</dbReference>
<dbReference type="KEGG" id="gsl:Gasu_56810"/>
<dbReference type="PANTHER" id="PTHR11592">
    <property type="entry name" value="GLUTATHIONE PEROXIDASE"/>
    <property type="match status" value="1"/>
</dbReference>
<evidence type="ECO:0000256" key="3">
    <source>
        <dbReference type="ARBA" id="ARBA00023002"/>
    </source>
</evidence>
<evidence type="ECO:0000256" key="2">
    <source>
        <dbReference type="ARBA" id="ARBA00022559"/>
    </source>
</evidence>
<dbReference type="InterPro" id="IPR000889">
    <property type="entry name" value="Glutathione_peroxidase"/>
</dbReference>
<dbReference type="PROSITE" id="PS00763">
    <property type="entry name" value="GLUTATHIONE_PEROXID_2"/>
    <property type="match status" value="1"/>
</dbReference>
<dbReference type="PROSITE" id="PS51355">
    <property type="entry name" value="GLUTATHIONE_PEROXID_3"/>
    <property type="match status" value="1"/>
</dbReference>
<dbReference type="CDD" id="cd00340">
    <property type="entry name" value="GSH_Peroxidase"/>
    <property type="match status" value="1"/>
</dbReference>
<evidence type="ECO:0000313" key="5">
    <source>
        <dbReference type="Proteomes" id="UP000030680"/>
    </source>
</evidence>
<proteinExistence type="inferred from homology"/>
<dbReference type="Gramene" id="EME26672">
    <property type="protein sequence ID" value="EME26672"/>
    <property type="gene ID" value="Gasu_56810"/>
</dbReference>
<keyword evidence="2 4" id="KW-0575">Peroxidase</keyword>
<dbReference type="GO" id="GO:0004602">
    <property type="term" value="F:glutathione peroxidase activity"/>
    <property type="evidence" value="ECO:0007669"/>
    <property type="project" value="UniProtKB-EC"/>
</dbReference>
<dbReference type="EC" id="1.11.1.9" evidence="4"/>
<organism evidence="4 5">
    <name type="scientific">Galdieria sulphuraria</name>
    <name type="common">Red alga</name>
    <dbReference type="NCBI Taxonomy" id="130081"/>
    <lineage>
        <taxon>Eukaryota</taxon>
        <taxon>Rhodophyta</taxon>
        <taxon>Bangiophyceae</taxon>
        <taxon>Galdieriales</taxon>
        <taxon>Galdieriaceae</taxon>
        <taxon>Galdieria</taxon>
    </lineage>
</organism>
<evidence type="ECO:0000313" key="4">
    <source>
        <dbReference type="EMBL" id="EME26672.1"/>
    </source>
</evidence>
<keyword evidence="5" id="KW-1185">Reference proteome</keyword>
<dbReference type="Gene3D" id="3.40.30.10">
    <property type="entry name" value="Glutaredoxin"/>
    <property type="match status" value="1"/>
</dbReference>
<dbReference type="STRING" id="130081.M2X9W9"/>
<evidence type="ECO:0000256" key="1">
    <source>
        <dbReference type="ARBA" id="ARBA00006926"/>
    </source>
</evidence>
<dbReference type="OrthoDB" id="446890at2759"/>
<dbReference type="Proteomes" id="UP000030680">
    <property type="component" value="Unassembled WGS sequence"/>
</dbReference>
<protein>
    <submittedName>
        <fullName evidence="4">Glutathione peroxidase</fullName>
        <ecNumber evidence="4">1.11.1.9</ecNumber>
    </submittedName>
</protein>
<dbReference type="EMBL" id="KB454544">
    <property type="protein sequence ID" value="EME26672.1"/>
    <property type="molecule type" value="Genomic_DNA"/>
</dbReference>
<accession>M2X9W9</accession>
<dbReference type="InterPro" id="IPR029760">
    <property type="entry name" value="GPX_CS"/>
</dbReference>
<gene>
    <name evidence="4" type="ORF">Gasu_56810</name>
</gene>
<dbReference type="InterPro" id="IPR036249">
    <property type="entry name" value="Thioredoxin-like_sf"/>
</dbReference>